<feature type="signal peptide" evidence="2">
    <location>
        <begin position="1"/>
        <end position="20"/>
    </location>
</feature>
<dbReference type="AlphaFoldDB" id="A0A151Z973"/>
<feature type="domain" description="Peptidase C1A papain C-terminal" evidence="4">
    <location>
        <begin position="209"/>
        <end position="440"/>
    </location>
</feature>
<evidence type="ECO:0000259" key="3">
    <source>
        <dbReference type="SMART" id="SM00198"/>
    </source>
</evidence>
<dbReference type="InterPro" id="IPR000668">
    <property type="entry name" value="Peptidase_C1A_C"/>
</dbReference>
<dbReference type="InParanoid" id="A0A151Z973"/>
<dbReference type="EMBL" id="LODT01000037">
    <property type="protein sequence ID" value="KYQ90509.1"/>
    <property type="molecule type" value="Genomic_DNA"/>
</dbReference>
<dbReference type="Gene3D" id="3.40.33.10">
    <property type="entry name" value="CAP"/>
    <property type="match status" value="1"/>
</dbReference>
<dbReference type="OrthoDB" id="16347at2759"/>
<accession>A0A151Z973</accession>
<feature type="chain" id="PRO_5018766530" description="Gamete and mating-type specific protein A" evidence="2">
    <location>
        <begin position="21"/>
        <end position="443"/>
    </location>
</feature>
<sequence length="443" mass="48702">MRLILVLLVVVMMFIYQVQGQGDWSTDEQASIQQQLNSLRNGVNPRPIGNSMNNLVWSPTLYGNANTFAQTCQAFTQNSYLASIGYLSENVFLYSTQPSVGSLIDSISAVNSKYIYDDTFCRQDNDCSSYINVITNQTTQFACSKFLCSENRWVAVCDYYPPGAQSGIPPYTSQSHQSNSILGFSPSDGNIDLTKGLKRRDDLHTASVDGHNFDWRESGVVVQPEDSVNCAAGWAFTAQGIFESRVAMRNEGSRPSYSKQQLIDCFAPSAQSACSMNSTTGNLLNYAVYYLQQNGTMRTEDYPYVGAARGPCRYNASNLGAHGGDVEVSNPGRDGIVDMCRSQGPVGIGMYVPLEFFDYSSGIFTCNNSLIIGNTDQSLVPQLINHNVLLVGYTQASDNNNGYYIIKNNWSRNWGENGFARISALDSEDCLISRNGAVSLQIS</sequence>
<dbReference type="STRING" id="361077.A0A151Z973"/>
<dbReference type="OMA" id="FESRVAM"/>
<evidence type="ECO:0000256" key="2">
    <source>
        <dbReference type="SAM" id="SignalP"/>
    </source>
</evidence>
<evidence type="ECO:0000313" key="6">
    <source>
        <dbReference type="Proteomes" id="UP000076078"/>
    </source>
</evidence>
<dbReference type="SUPFAM" id="SSF55797">
    <property type="entry name" value="PR-1-like"/>
    <property type="match status" value="1"/>
</dbReference>
<dbReference type="InterPro" id="IPR039417">
    <property type="entry name" value="Peptidase_C1A_papain-like"/>
</dbReference>
<evidence type="ECO:0000259" key="4">
    <source>
        <dbReference type="SMART" id="SM00645"/>
    </source>
</evidence>
<dbReference type="Pfam" id="PF00188">
    <property type="entry name" value="CAP"/>
    <property type="match status" value="1"/>
</dbReference>
<dbReference type="FunCoup" id="A0A151Z973">
    <property type="interactions" value="5"/>
</dbReference>
<feature type="domain" description="SCP" evidence="3">
    <location>
        <begin position="27"/>
        <end position="167"/>
    </location>
</feature>
<gene>
    <name evidence="5" type="ORF">DLAC_09136</name>
</gene>
<dbReference type="InterPro" id="IPR014044">
    <property type="entry name" value="CAP_dom"/>
</dbReference>
<dbReference type="SMART" id="SM00198">
    <property type="entry name" value="SCP"/>
    <property type="match status" value="1"/>
</dbReference>
<dbReference type="InterPro" id="IPR038765">
    <property type="entry name" value="Papain-like_cys_pep_sf"/>
</dbReference>
<dbReference type="CDD" id="cd02248">
    <property type="entry name" value="Peptidase_C1A"/>
    <property type="match status" value="1"/>
</dbReference>
<reference evidence="5 6" key="1">
    <citation type="submission" date="2015-12" db="EMBL/GenBank/DDBJ databases">
        <title>Dictyostelia acquired genes for synthesis and detection of signals that induce cell-type specialization by lateral gene transfer from prokaryotes.</title>
        <authorList>
            <person name="Gloeckner G."/>
            <person name="Schaap P."/>
        </authorList>
    </citation>
    <scope>NUCLEOTIDE SEQUENCE [LARGE SCALE GENOMIC DNA]</scope>
    <source>
        <strain evidence="5 6">TK</strain>
    </source>
</reference>
<dbReference type="InterPro" id="IPR035940">
    <property type="entry name" value="CAP_sf"/>
</dbReference>
<dbReference type="Proteomes" id="UP000076078">
    <property type="component" value="Unassembled WGS sequence"/>
</dbReference>
<comment type="similarity">
    <text evidence="1">Belongs to the peptidase C1 family.</text>
</comment>
<evidence type="ECO:0008006" key="7">
    <source>
        <dbReference type="Google" id="ProtNLM"/>
    </source>
</evidence>
<keyword evidence="6" id="KW-1185">Reference proteome</keyword>
<keyword evidence="2" id="KW-0732">Signal</keyword>
<dbReference type="InterPro" id="IPR013128">
    <property type="entry name" value="Peptidase_C1A"/>
</dbReference>
<proteinExistence type="inferred from homology"/>
<evidence type="ECO:0000256" key="1">
    <source>
        <dbReference type="ARBA" id="ARBA00008455"/>
    </source>
</evidence>
<dbReference type="SUPFAM" id="SSF54001">
    <property type="entry name" value="Cysteine proteinases"/>
    <property type="match status" value="1"/>
</dbReference>
<dbReference type="GO" id="GO:0008234">
    <property type="term" value="F:cysteine-type peptidase activity"/>
    <property type="evidence" value="ECO:0007669"/>
    <property type="project" value="InterPro"/>
</dbReference>
<dbReference type="PANTHER" id="PTHR12411">
    <property type="entry name" value="CYSTEINE PROTEASE FAMILY C1-RELATED"/>
    <property type="match status" value="1"/>
</dbReference>
<dbReference type="GO" id="GO:0006508">
    <property type="term" value="P:proteolysis"/>
    <property type="evidence" value="ECO:0007669"/>
    <property type="project" value="InterPro"/>
</dbReference>
<name>A0A151Z973_TIELA</name>
<dbReference type="Pfam" id="PF00112">
    <property type="entry name" value="Peptidase_C1"/>
    <property type="match status" value="1"/>
</dbReference>
<dbReference type="Gene3D" id="3.90.70.10">
    <property type="entry name" value="Cysteine proteinases"/>
    <property type="match status" value="1"/>
</dbReference>
<evidence type="ECO:0000313" key="5">
    <source>
        <dbReference type="EMBL" id="KYQ90509.1"/>
    </source>
</evidence>
<organism evidence="5 6">
    <name type="scientific">Tieghemostelium lacteum</name>
    <name type="common">Slime mold</name>
    <name type="synonym">Dictyostelium lacteum</name>
    <dbReference type="NCBI Taxonomy" id="361077"/>
    <lineage>
        <taxon>Eukaryota</taxon>
        <taxon>Amoebozoa</taxon>
        <taxon>Evosea</taxon>
        <taxon>Eumycetozoa</taxon>
        <taxon>Dictyostelia</taxon>
        <taxon>Dictyosteliales</taxon>
        <taxon>Raperosteliaceae</taxon>
        <taxon>Tieghemostelium</taxon>
    </lineage>
</organism>
<protein>
    <recommendedName>
        <fullName evidence="7">Gamete and mating-type specific protein A</fullName>
    </recommendedName>
</protein>
<comment type="caution">
    <text evidence="5">The sequence shown here is derived from an EMBL/GenBank/DDBJ whole genome shotgun (WGS) entry which is preliminary data.</text>
</comment>
<dbReference type="SMART" id="SM00645">
    <property type="entry name" value="Pept_C1"/>
    <property type="match status" value="1"/>
</dbReference>